<protein>
    <recommendedName>
        <fullName evidence="4">Membrane protein 6-pyruvoyl-tetrahydropterin synthase-related domain-containing protein</fullName>
    </recommendedName>
</protein>
<sequence>MVLLSIKKRGKKYIPFIIITLVALFILLPQINTRFIPVGSDISFHYNRFYDLSEQIKSGNYNYFMSLYGFNSSGRIINALYGYDIAFLNGLILFFTQSWLKFQLVSSFICLIIAGIGMYFLMRVFDCDKRLSTIGAAIYMASAPIMYYVRALGFSSWGAAFLPYIFIQAIRSVKNKEKPINPVFLGLSMSLLVNTHILSAILSVLAIIPFYLVSFIHSDKKLSWIKQLCLSILIFILLSLNTLVAYIDVFLSNNILQPFIPSSFITNATYISITEMYGNRNIGIFFGTIFLFQLIYFIRNIKRTNTLEKIMTVVGGIFLLLSSSLFPWDNIVNHYPFLSVIQFPFRFSMISYVLLVPVFLKTIHSMEQHLSIKQAKVISLSLMILVGFILVEANSNMVKNAQRWQDDPVAMGNNRPNLIEKDPDVIRNNLRGPDLTKVFETIEKGTPDYLPISKETTSQEIYDAMDPYEVYEKEIFNNQKNITTTVLENGTIQLTWDNKKNSTKKKQLPLIVYDHSIVELNGKLLNKSDYETSDIGSLIITPKKGKNTVVLSYKPFVDMTYVLIIKAATTLIVILYCLKHGYTLLIKRKERTYD</sequence>
<organism evidence="2 3">
    <name type="scientific">Vagococcus bubulae</name>
    <dbReference type="NCBI Taxonomy" id="1977868"/>
    <lineage>
        <taxon>Bacteria</taxon>
        <taxon>Bacillati</taxon>
        <taxon>Bacillota</taxon>
        <taxon>Bacilli</taxon>
        <taxon>Lactobacillales</taxon>
        <taxon>Enterococcaceae</taxon>
        <taxon>Vagococcus</taxon>
    </lineage>
</organism>
<feature type="transmembrane region" description="Helical" evidence="1">
    <location>
        <begin position="12"/>
        <end position="31"/>
    </location>
</feature>
<gene>
    <name evidence="2" type="ORF">CBF36_04080</name>
</gene>
<reference evidence="2 3" key="1">
    <citation type="submission" date="2017-05" db="EMBL/GenBank/DDBJ databases">
        <title>Vagococcus spp. assemblies.</title>
        <authorList>
            <person name="Gulvik C.A."/>
        </authorList>
    </citation>
    <scope>NUCLEOTIDE SEQUENCE [LARGE SCALE GENOMIC DNA]</scope>
    <source>
        <strain evidence="2 3">SS1994</strain>
    </source>
</reference>
<evidence type="ECO:0000256" key="1">
    <source>
        <dbReference type="SAM" id="Phobius"/>
    </source>
</evidence>
<feature type="transmembrane region" description="Helical" evidence="1">
    <location>
        <begin position="76"/>
        <end position="95"/>
    </location>
</feature>
<dbReference type="Proteomes" id="UP000288490">
    <property type="component" value="Unassembled WGS sequence"/>
</dbReference>
<evidence type="ECO:0000313" key="2">
    <source>
        <dbReference type="EMBL" id="RST95056.1"/>
    </source>
</evidence>
<evidence type="ECO:0008006" key="4">
    <source>
        <dbReference type="Google" id="ProtNLM"/>
    </source>
</evidence>
<comment type="caution">
    <text evidence="2">The sequence shown here is derived from an EMBL/GenBank/DDBJ whole genome shotgun (WGS) entry which is preliminary data.</text>
</comment>
<accession>A0A429ZN14</accession>
<evidence type="ECO:0000313" key="3">
    <source>
        <dbReference type="Proteomes" id="UP000288490"/>
    </source>
</evidence>
<name>A0A429ZN14_9ENTE</name>
<dbReference type="AlphaFoldDB" id="A0A429ZN14"/>
<feature type="transmembrane region" description="Helical" evidence="1">
    <location>
        <begin position="228"/>
        <end position="247"/>
    </location>
</feature>
<proteinExistence type="predicted"/>
<feature type="transmembrane region" description="Helical" evidence="1">
    <location>
        <begin position="102"/>
        <end position="125"/>
    </location>
</feature>
<dbReference type="EMBL" id="NGJT01000005">
    <property type="protein sequence ID" value="RST95056.1"/>
    <property type="molecule type" value="Genomic_DNA"/>
</dbReference>
<feature type="transmembrane region" description="Helical" evidence="1">
    <location>
        <begin position="559"/>
        <end position="578"/>
    </location>
</feature>
<feature type="transmembrane region" description="Helical" evidence="1">
    <location>
        <begin position="131"/>
        <end position="149"/>
    </location>
</feature>
<feature type="transmembrane region" description="Helical" evidence="1">
    <location>
        <begin position="310"/>
        <end position="328"/>
    </location>
</feature>
<feature type="transmembrane region" description="Helical" evidence="1">
    <location>
        <begin position="372"/>
        <end position="391"/>
    </location>
</feature>
<keyword evidence="3" id="KW-1185">Reference proteome</keyword>
<feature type="transmembrane region" description="Helical" evidence="1">
    <location>
        <begin position="193"/>
        <end position="216"/>
    </location>
</feature>
<feature type="transmembrane region" description="Helical" evidence="1">
    <location>
        <begin position="340"/>
        <end position="360"/>
    </location>
</feature>
<keyword evidence="1" id="KW-0812">Transmembrane</keyword>
<keyword evidence="1" id="KW-1133">Transmembrane helix</keyword>
<feature type="transmembrane region" description="Helical" evidence="1">
    <location>
        <begin position="282"/>
        <end position="298"/>
    </location>
</feature>
<keyword evidence="1" id="KW-0472">Membrane</keyword>
<feature type="transmembrane region" description="Helical" evidence="1">
    <location>
        <begin position="156"/>
        <end position="173"/>
    </location>
</feature>